<comment type="similarity">
    <text evidence="1">Belongs to the universal stress protein A family.</text>
</comment>
<dbReference type="PRINTS" id="PR01438">
    <property type="entry name" value="UNVRSLSTRESS"/>
</dbReference>
<keyword evidence="4" id="KW-1185">Reference proteome</keyword>
<dbReference type="Pfam" id="PF00582">
    <property type="entry name" value="Usp"/>
    <property type="match status" value="1"/>
</dbReference>
<proteinExistence type="inferred from homology"/>
<dbReference type="InterPro" id="IPR006016">
    <property type="entry name" value="UspA"/>
</dbReference>
<dbReference type="Gene3D" id="3.40.50.620">
    <property type="entry name" value="HUPs"/>
    <property type="match status" value="1"/>
</dbReference>
<dbReference type="InterPro" id="IPR014729">
    <property type="entry name" value="Rossmann-like_a/b/a_fold"/>
</dbReference>
<sequence length="118" mass="12507">MANVHEAELHVISAYGNQEVRTLRAGGDVVEINQVENATRVAKGVADSLRGEFPNLTITSNAALGQPGEALVSTASELDADLIVVGNKRVQGFSRVLGSIARDVASEAHCDVYIAYTR</sequence>
<name>A0ABU2B3Y9_9MICC</name>
<feature type="domain" description="UspA" evidence="2">
    <location>
        <begin position="5"/>
        <end position="114"/>
    </location>
</feature>
<comment type="caution">
    <text evidence="3">The sequence shown here is derived from an EMBL/GenBank/DDBJ whole genome shotgun (WGS) entry which is preliminary data.</text>
</comment>
<reference evidence="3 4" key="1">
    <citation type="submission" date="2023-07" db="EMBL/GenBank/DDBJ databases">
        <title>Sequencing the genomes of 1000 actinobacteria strains.</title>
        <authorList>
            <person name="Klenk H.-P."/>
        </authorList>
    </citation>
    <scope>NUCLEOTIDE SEQUENCE [LARGE SCALE GENOMIC DNA]</scope>
    <source>
        <strain evidence="3 4">DSM 22966</strain>
    </source>
</reference>
<evidence type="ECO:0000256" key="1">
    <source>
        <dbReference type="ARBA" id="ARBA00008791"/>
    </source>
</evidence>
<dbReference type="EMBL" id="JAVDYJ010000001">
    <property type="protein sequence ID" value="MDR7348313.1"/>
    <property type="molecule type" value="Genomic_DNA"/>
</dbReference>
<evidence type="ECO:0000313" key="4">
    <source>
        <dbReference type="Proteomes" id="UP001183794"/>
    </source>
</evidence>
<evidence type="ECO:0000259" key="2">
    <source>
        <dbReference type="Pfam" id="PF00582"/>
    </source>
</evidence>
<dbReference type="SUPFAM" id="SSF52402">
    <property type="entry name" value="Adenine nucleotide alpha hydrolases-like"/>
    <property type="match status" value="1"/>
</dbReference>
<dbReference type="Proteomes" id="UP001183794">
    <property type="component" value="Unassembled WGS sequence"/>
</dbReference>
<evidence type="ECO:0000313" key="3">
    <source>
        <dbReference type="EMBL" id="MDR7348313.1"/>
    </source>
</evidence>
<gene>
    <name evidence="3" type="ORF">J2S62_002570</name>
</gene>
<protein>
    <submittedName>
        <fullName evidence="3">Nucleotide-binding universal stress UspA family protein</fullName>
    </submittedName>
</protein>
<accession>A0ABU2B3Y9</accession>
<organism evidence="3 4">
    <name type="scientific">Enteractinococcus fodinae</name>
    <dbReference type="NCBI Taxonomy" id="684663"/>
    <lineage>
        <taxon>Bacteria</taxon>
        <taxon>Bacillati</taxon>
        <taxon>Actinomycetota</taxon>
        <taxon>Actinomycetes</taxon>
        <taxon>Micrococcales</taxon>
        <taxon>Micrococcaceae</taxon>
    </lineage>
</organism>
<dbReference type="CDD" id="cd00293">
    <property type="entry name" value="USP-like"/>
    <property type="match status" value="1"/>
</dbReference>
<dbReference type="InterPro" id="IPR006015">
    <property type="entry name" value="Universal_stress_UspA"/>
</dbReference>